<keyword evidence="4" id="KW-1185">Reference proteome</keyword>
<accession>A0A9P4KBR6</accession>
<evidence type="ECO:0000313" key="3">
    <source>
        <dbReference type="EMBL" id="KAF2265748.1"/>
    </source>
</evidence>
<dbReference type="PANTHER" id="PTHR42069:SF1">
    <property type="entry name" value="MARVEL DOMAIN-CONTAINING PROTEIN"/>
    <property type="match status" value="1"/>
</dbReference>
<comment type="caution">
    <text evidence="3">The sequence shown here is derived from an EMBL/GenBank/DDBJ whole genome shotgun (WGS) entry which is preliminary data.</text>
</comment>
<evidence type="ECO:0000256" key="2">
    <source>
        <dbReference type="SAM" id="Phobius"/>
    </source>
</evidence>
<proteinExistence type="predicted"/>
<feature type="transmembrane region" description="Helical" evidence="2">
    <location>
        <begin position="171"/>
        <end position="195"/>
    </location>
</feature>
<dbReference type="PANTHER" id="PTHR42069">
    <property type="entry name" value="HYPHAL ANASTAMOSIS-8 PROTEIN"/>
    <property type="match status" value="1"/>
</dbReference>
<keyword evidence="2" id="KW-0812">Transmembrane</keyword>
<feature type="transmembrane region" description="Helical" evidence="2">
    <location>
        <begin position="230"/>
        <end position="255"/>
    </location>
</feature>
<protein>
    <submittedName>
        <fullName evidence="3">Uncharacterized protein</fullName>
    </submittedName>
</protein>
<name>A0A9P4KBR6_9PLEO</name>
<dbReference type="AlphaFoldDB" id="A0A9P4KBR6"/>
<dbReference type="OrthoDB" id="3782299at2759"/>
<gene>
    <name evidence="3" type="ORF">CC78DRAFT_173328</name>
</gene>
<dbReference type="EMBL" id="ML986603">
    <property type="protein sequence ID" value="KAF2265748.1"/>
    <property type="molecule type" value="Genomic_DNA"/>
</dbReference>
<reference evidence="4" key="1">
    <citation type="journal article" date="2020" name="Stud. Mycol.">
        <title>101 Dothideomycetes genomes: A test case for predicting lifestyles and emergence of pathogens.</title>
        <authorList>
            <person name="Haridas S."/>
            <person name="Albert R."/>
            <person name="Binder M."/>
            <person name="Bloem J."/>
            <person name="LaButti K."/>
            <person name="Salamov A."/>
            <person name="Andreopoulos B."/>
            <person name="Baker S."/>
            <person name="Barry K."/>
            <person name="Bills G."/>
            <person name="Bluhm B."/>
            <person name="Cannon C."/>
            <person name="Castanera R."/>
            <person name="Culley D."/>
            <person name="Daum C."/>
            <person name="Ezra D."/>
            <person name="Gonzalez J."/>
            <person name="Henrissat B."/>
            <person name="Kuo A."/>
            <person name="Liang C."/>
            <person name="Lipzen A."/>
            <person name="Lutzoni F."/>
            <person name="Magnuson J."/>
            <person name="Mondo S."/>
            <person name="Nolan M."/>
            <person name="Ohm R."/>
            <person name="Pangilinan J."/>
            <person name="Park H.-J."/>
            <person name="Ramirez L."/>
            <person name="Alfaro M."/>
            <person name="Sun H."/>
            <person name="Tritt A."/>
            <person name="Yoshinaga Y."/>
            <person name="Zwiers L.-H."/>
            <person name="Turgeon B."/>
            <person name="Goodwin S."/>
            <person name="Spatafora J."/>
            <person name="Crous P."/>
            <person name="Grigoriev I."/>
        </authorList>
    </citation>
    <scope>NUCLEOTIDE SEQUENCE [LARGE SCALE GENOMIC DNA]</scope>
    <source>
        <strain evidence="4">CBS 304.66</strain>
    </source>
</reference>
<dbReference type="Proteomes" id="UP000800093">
    <property type="component" value="Unassembled WGS sequence"/>
</dbReference>
<feature type="transmembrane region" description="Helical" evidence="2">
    <location>
        <begin position="134"/>
        <end position="159"/>
    </location>
</feature>
<feature type="compositionally biased region" description="Polar residues" evidence="1">
    <location>
        <begin position="50"/>
        <end position="70"/>
    </location>
</feature>
<feature type="region of interest" description="Disordered" evidence="1">
    <location>
        <begin position="22"/>
        <end position="70"/>
    </location>
</feature>
<keyword evidence="2" id="KW-0472">Membrane</keyword>
<organism evidence="3 4">
    <name type="scientific">Lojkania enalia</name>
    <dbReference type="NCBI Taxonomy" id="147567"/>
    <lineage>
        <taxon>Eukaryota</taxon>
        <taxon>Fungi</taxon>
        <taxon>Dikarya</taxon>
        <taxon>Ascomycota</taxon>
        <taxon>Pezizomycotina</taxon>
        <taxon>Dothideomycetes</taxon>
        <taxon>Pleosporomycetidae</taxon>
        <taxon>Pleosporales</taxon>
        <taxon>Pleosporales incertae sedis</taxon>
        <taxon>Lojkania</taxon>
    </lineage>
</organism>
<evidence type="ECO:0000256" key="1">
    <source>
        <dbReference type="SAM" id="MobiDB-lite"/>
    </source>
</evidence>
<sequence length="286" mass="31427">MAPRAYAAAFAARTHLNFAARPMSPPPILSTKSTPLISSPRPGGQPWDQKFNNHGGHSNPSSPSRLSTRMSTELSANKPHWLSSLRSCLRILIIVLSGTVVTMLVHTLEIYRGNRYLDLRKGELPMTWPARTNLAPTLILFTVAAGNFLASGAIVFMSFKKAFRRPIRSRDMYRIVAGSFAVVFWVAALVTFHLLDKASKASLGRYACTNRNVMSNGRYQYRAVCSEQGVAFYVAIGAATAELLTLVTLAISAVISARRPTLIHHEKLRNDDEEAPASLKSSGRFP</sequence>
<feature type="transmembrane region" description="Helical" evidence="2">
    <location>
        <begin position="88"/>
        <end position="108"/>
    </location>
</feature>
<evidence type="ECO:0000313" key="4">
    <source>
        <dbReference type="Proteomes" id="UP000800093"/>
    </source>
</evidence>
<keyword evidence="2" id="KW-1133">Transmembrane helix</keyword>